<dbReference type="SUPFAM" id="SSF55781">
    <property type="entry name" value="GAF domain-like"/>
    <property type="match status" value="1"/>
</dbReference>
<reference evidence="6 7" key="1">
    <citation type="submission" date="2024-10" db="EMBL/GenBank/DDBJ databases">
        <title>The Natural Products Discovery Center: Release of the First 8490 Sequenced Strains for Exploring Actinobacteria Biosynthetic Diversity.</title>
        <authorList>
            <person name="Kalkreuter E."/>
            <person name="Kautsar S.A."/>
            <person name="Yang D."/>
            <person name="Bader C.D."/>
            <person name="Teijaro C.N."/>
            <person name="Fluegel L."/>
            <person name="Davis C.M."/>
            <person name="Simpson J.R."/>
            <person name="Lauterbach L."/>
            <person name="Steele A.D."/>
            <person name="Gui C."/>
            <person name="Meng S."/>
            <person name="Li G."/>
            <person name="Viehrig K."/>
            <person name="Ye F."/>
            <person name="Su P."/>
            <person name="Kiefer A.F."/>
            <person name="Nichols A."/>
            <person name="Cepeda A.J."/>
            <person name="Yan W."/>
            <person name="Fan B."/>
            <person name="Jiang Y."/>
            <person name="Adhikari A."/>
            <person name="Zheng C.-J."/>
            <person name="Schuster L."/>
            <person name="Cowan T.M."/>
            <person name="Smanski M.J."/>
            <person name="Chevrette M.G."/>
            <person name="De Carvalho L.P.S."/>
            <person name="Shen B."/>
        </authorList>
    </citation>
    <scope>NUCLEOTIDE SEQUENCE [LARGE SCALE GENOMIC DNA]</scope>
    <source>
        <strain evidence="6 7">NPDC000087</strain>
    </source>
</reference>
<feature type="domain" description="HTH iclR-type" evidence="4">
    <location>
        <begin position="10"/>
        <end position="71"/>
    </location>
</feature>
<dbReference type="Pfam" id="PF09339">
    <property type="entry name" value="HTH_IclR"/>
    <property type="match status" value="1"/>
</dbReference>
<accession>A0ABW6WV42</accession>
<dbReference type="EMBL" id="JBIAZU010000010">
    <property type="protein sequence ID" value="MFF5297132.1"/>
    <property type="molecule type" value="Genomic_DNA"/>
</dbReference>
<keyword evidence="3" id="KW-0804">Transcription</keyword>
<dbReference type="PROSITE" id="PS51078">
    <property type="entry name" value="ICLR_ED"/>
    <property type="match status" value="1"/>
</dbReference>
<dbReference type="Pfam" id="PF01614">
    <property type="entry name" value="IclR_C"/>
    <property type="match status" value="1"/>
</dbReference>
<dbReference type="SMART" id="SM00346">
    <property type="entry name" value="HTH_ICLR"/>
    <property type="match status" value="1"/>
</dbReference>
<evidence type="ECO:0000313" key="6">
    <source>
        <dbReference type="EMBL" id="MFF5297132.1"/>
    </source>
</evidence>
<name>A0ABW6WV42_9ACTN</name>
<dbReference type="Gene3D" id="3.30.450.40">
    <property type="match status" value="1"/>
</dbReference>
<feature type="domain" description="IclR-ED" evidence="5">
    <location>
        <begin position="72"/>
        <end position="258"/>
    </location>
</feature>
<protein>
    <submittedName>
        <fullName evidence="6">IclR family transcriptional regulator</fullName>
    </submittedName>
</protein>
<dbReference type="Gene3D" id="1.10.10.10">
    <property type="entry name" value="Winged helix-like DNA-binding domain superfamily/Winged helix DNA-binding domain"/>
    <property type="match status" value="1"/>
</dbReference>
<proteinExistence type="predicted"/>
<dbReference type="SUPFAM" id="SSF46785">
    <property type="entry name" value="Winged helix' DNA-binding domain"/>
    <property type="match status" value="1"/>
</dbReference>
<evidence type="ECO:0000256" key="3">
    <source>
        <dbReference type="ARBA" id="ARBA00023163"/>
    </source>
</evidence>
<keyword evidence="2" id="KW-0238">DNA-binding</keyword>
<dbReference type="PANTHER" id="PTHR30136">
    <property type="entry name" value="HELIX-TURN-HELIX TRANSCRIPTIONAL REGULATOR, ICLR FAMILY"/>
    <property type="match status" value="1"/>
</dbReference>
<evidence type="ECO:0000256" key="2">
    <source>
        <dbReference type="ARBA" id="ARBA00023125"/>
    </source>
</evidence>
<dbReference type="Proteomes" id="UP001602245">
    <property type="component" value="Unassembled WGS sequence"/>
</dbReference>
<organism evidence="6 7">
    <name type="scientific">Paractinoplanes globisporus</name>
    <dbReference type="NCBI Taxonomy" id="113565"/>
    <lineage>
        <taxon>Bacteria</taxon>
        <taxon>Bacillati</taxon>
        <taxon>Actinomycetota</taxon>
        <taxon>Actinomycetes</taxon>
        <taxon>Micromonosporales</taxon>
        <taxon>Micromonosporaceae</taxon>
        <taxon>Paractinoplanes</taxon>
    </lineage>
</organism>
<dbReference type="InterPro" id="IPR029016">
    <property type="entry name" value="GAF-like_dom_sf"/>
</dbReference>
<keyword evidence="7" id="KW-1185">Reference proteome</keyword>
<comment type="caution">
    <text evidence="6">The sequence shown here is derived from an EMBL/GenBank/DDBJ whole genome shotgun (WGS) entry which is preliminary data.</text>
</comment>
<dbReference type="InterPro" id="IPR014757">
    <property type="entry name" value="Tscrpt_reg_IclR_C"/>
</dbReference>
<gene>
    <name evidence="6" type="ORF">ACFY35_47515</name>
</gene>
<dbReference type="PROSITE" id="PS51077">
    <property type="entry name" value="HTH_ICLR"/>
    <property type="match status" value="1"/>
</dbReference>
<dbReference type="InterPro" id="IPR050707">
    <property type="entry name" value="HTH_MetabolicPath_Reg"/>
</dbReference>
<keyword evidence="1" id="KW-0805">Transcription regulation</keyword>
<dbReference type="RefSeq" id="WP_020514292.1">
    <property type="nucleotide sequence ID" value="NZ_JBIAZU010000010.1"/>
</dbReference>
<evidence type="ECO:0000256" key="1">
    <source>
        <dbReference type="ARBA" id="ARBA00023015"/>
    </source>
</evidence>
<evidence type="ECO:0000313" key="7">
    <source>
        <dbReference type="Proteomes" id="UP001602245"/>
    </source>
</evidence>
<evidence type="ECO:0000259" key="4">
    <source>
        <dbReference type="PROSITE" id="PS51077"/>
    </source>
</evidence>
<evidence type="ECO:0000259" key="5">
    <source>
        <dbReference type="PROSITE" id="PS51078"/>
    </source>
</evidence>
<dbReference type="InterPro" id="IPR036388">
    <property type="entry name" value="WH-like_DNA-bd_sf"/>
</dbReference>
<dbReference type="InterPro" id="IPR036390">
    <property type="entry name" value="WH_DNA-bd_sf"/>
</dbReference>
<sequence length="258" mass="26881">MANDGLPAGLASVDNALRLLELLGERQCLRVADAAGELGVARSTAHRLLTALRQRGFAIQDRPNGAYRAGPALNEIGIAAISRIDVRRIAQPVLEELRDATGETVSLALLEGASVRFHACLEGTLSVRVGDRTGLVLPAHCTAAGKAILAQLPMPDLERRFPGRRIEPCTSASVGTRAELLTELAEIGATGFAFNFEEGESGISAVATALPDLVGSPRAAIAVVVPAGRMPGLAAAEPFLAALSAAREDILKRVQSAL</sequence>
<dbReference type="InterPro" id="IPR005471">
    <property type="entry name" value="Tscrpt_reg_IclR_N"/>
</dbReference>
<dbReference type="PANTHER" id="PTHR30136:SF24">
    <property type="entry name" value="HTH-TYPE TRANSCRIPTIONAL REPRESSOR ALLR"/>
    <property type="match status" value="1"/>
</dbReference>